<dbReference type="Pfam" id="PF01435">
    <property type="entry name" value="Peptidase_M48"/>
    <property type="match status" value="1"/>
</dbReference>
<keyword evidence="1 8" id="KW-0645">Protease</keyword>
<feature type="transmembrane region" description="Helical" evidence="9">
    <location>
        <begin position="21"/>
        <end position="42"/>
    </location>
</feature>
<feature type="transmembrane region" description="Helical" evidence="9">
    <location>
        <begin position="165"/>
        <end position="183"/>
    </location>
</feature>
<feature type="transmembrane region" description="Helical" evidence="9">
    <location>
        <begin position="301"/>
        <end position="323"/>
    </location>
</feature>
<feature type="binding site" evidence="7">
    <location>
        <position position="295"/>
    </location>
    <ligand>
        <name>Zn(2+)</name>
        <dbReference type="ChEBI" id="CHEBI:29105"/>
        <note>catalytic</note>
    </ligand>
</feature>
<gene>
    <name evidence="12" type="ORF">GCM10007964_33220</name>
</gene>
<evidence type="ECO:0000259" key="11">
    <source>
        <dbReference type="Pfam" id="PF16491"/>
    </source>
</evidence>
<proteinExistence type="inferred from homology"/>
<dbReference type="Gene3D" id="3.30.2010.10">
    <property type="entry name" value="Metalloproteases ('zincins'), catalytic domain"/>
    <property type="match status" value="1"/>
</dbReference>
<protein>
    <recommendedName>
        <fullName evidence="14">Peptidase M48</fullName>
    </recommendedName>
</protein>
<keyword evidence="9" id="KW-0472">Membrane</keyword>
<keyword evidence="3 8" id="KW-0378">Hydrolase</keyword>
<dbReference type="GO" id="GO:0071586">
    <property type="term" value="P:CAAX-box protein processing"/>
    <property type="evidence" value="ECO:0007669"/>
    <property type="project" value="InterPro"/>
</dbReference>
<feature type="domain" description="Peptidase M48" evidence="10">
    <location>
        <begin position="223"/>
        <end position="427"/>
    </location>
</feature>
<dbReference type="CDD" id="cd07343">
    <property type="entry name" value="M48A_Zmpste24p_like"/>
    <property type="match status" value="1"/>
</dbReference>
<dbReference type="GO" id="GO:0046872">
    <property type="term" value="F:metal ion binding"/>
    <property type="evidence" value="ECO:0007669"/>
    <property type="project" value="UniProtKB-KW"/>
</dbReference>
<dbReference type="EMBL" id="BMNT01000017">
    <property type="protein sequence ID" value="GGK88082.1"/>
    <property type="molecule type" value="Genomic_DNA"/>
</dbReference>
<keyword evidence="9" id="KW-0812">Transmembrane</keyword>
<sequence length="436" mass="46116">MSRLIGGRSAGAETGTAAGAGMRAAGAALLVLGAALAVVVAVSTPWHPLPRNAPAVPPDPARDFTAAQIARADAFDAAVNVPVYLSLIVTLAVAGVLVLTPFGARVVEWLRGPWWLRALLGVLGLSAVSLVLRWPLGMWYETRLREFGLSTQAWPAWSADRLKSFAVQTVIVAIMVIAVVWLARRSPRRWWAPAAAGAFLLTVAASFVYPLVVEPLFNDFTPLPAGRLRSDLIAMAERDGVPVEDVLVADASRRTTALNAYVSGFGATRRIVVYDTLLRAPAGEVELVVAHELGHAKRGDVLYGTLVGGLGAAAGACLLYLLLSLPALRRRTGAAGAGDPRAVGVLLGLMSLATVLSGPAQNVVSRQIETRADVHALDLTRDAATFAAMQRRLAVTNVSDLSPGAFEYLMYASHPTTPQRIALARSWARLNGLPEP</sequence>
<evidence type="ECO:0000256" key="6">
    <source>
        <dbReference type="PIRSR" id="PIRSR627057-1"/>
    </source>
</evidence>
<evidence type="ECO:0000256" key="2">
    <source>
        <dbReference type="ARBA" id="ARBA00022723"/>
    </source>
</evidence>
<dbReference type="AlphaFoldDB" id="A0A917R429"/>
<feature type="active site" evidence="6">
    <location>
        <position position="292"/>
    </location>
</feature>
<dbReference type="InterPro" id="IPR027057">
    <property type="entry name" value="CAXX_Prtase_1"/>
</dbReference>
<dbReference type="InterPro" id="IPR032456">
    <property type="entry name" value="Peptidase_M48_N"/>
</dbReference>
<comment type="caution">
    <text evidence="12">The sequence shown here is derived from an EMBL/GenBank/DDBJ whole genome shotgun (WGS) entry which is preliminary data.</text>
</comment>
<reference evidence="12" key="1">
    <citation type="journal article" date="2014" name="Int. J. Syst. Evol. Microbiol.">
        <title>Complete genome sequence of Corynebacterium casei LMG S-19264T (=DSM 44701T), isolated from a smear-ripened cheese.</title>
        <authorList>
            <consortium name="US DOE Joint Genome Institute (JGI-PGF)"/>
            <person name="Walter F."/>
            <person name="Albersmeier A."/>
            <person name="Kalinowski J."/>
            <person name="Ruckert C."/>
        </authorList>
    </citation>
    <scope>NUCLEOTIDE SEQUENCE</scope>
    <source>
        <strain evidence="12">JCM 13064</strain>
    </source>
</reference>
<name>A0A917R429_9ACTN</name>
<keyword evidence="2 7" id="KW-0479">Metal-binding</keyword>
<feature type="active site" description="Proton donor" evidence="6">
    <location>
        <position position="373"/>
    </location>
</feature>
<evidence type="ECO:0000256" key="8">
    <source>
        <dbReference type="RuleBase" id="RU003983"/>
    </source>
</evidence>
<evidence type="ECO:0000256" key="9">
    <source>
        <dbReference type="SAM" id="Phobius"/>
    </source>
</evidence>
<comment type="cofactor">
    <cofactor evidence="7 8">
        <name>Zn(2+)</name>
        <dbReference type="ChEBI" id="CHEBI:29105"/>
    </cofactor>
    <text evidence="7 8">Binds 1 zinc ion per subunit.</text>
</comment>
<dbReference type="Pfam" id="PF16491">
    <property type="entry name" value="Peptidase_M48_N"/>
    <property type="match status" value="1"/>
</dbReference>
<evidence type="ECO:0000256" key="3">
    <source>
        <dbReference type="ARBA" id="ARBA00022801"/>
    </source>
</evidence>
<keyword evidence="9" id="KW-1133">Transmembrane helix</keyword>
<keyword evidence="5 8" id="KW-0482">Metalloprotease</keyword>
<feature type="transmembrane region" description="Helical" evidence="9">
    <location>
        <begin position="83"/>
        <end position="102"/>
    </location>
</feature>
<comment type="similarity">
    <text evidence="8">Belongs to the peptidase M48 family.</text>
</comment>
<feature type="binding site" evidence="7">
    <location>
        <position position="369"/>
    </location>
    <ligand>
        <name>Zn(2+)</name>
        <dbReference type="ChEBI" id="CHEBI:29105"/>
        <note>catalytic</note>
    </ligand>
</feature>
<feature type="transmembrane region" description="Helical" evidence="9">
    <location>
        <begin position="114"/>
        <end position="136"/>
    </location>
</feature>
<feature type="transmembrane region" description="Helical" evidence="9">
    <location>
        <begin position="190"/>
        <end position="212"/>
    </location>
</feature>
<feature type="binding site" evidence="7">
    <location>
        <position position="291"/>
    </location>
    <ligand>
        <name>Zn(2+)</name>
        <dbReference type="ChEBI" id="CHEBI:29105"/>
        <note>catalytic</note>
    </ligand>
</feature>
<evidence type="ECO:0000256" key="1">
    <source>
        <dbReference type="ARBA" id="ARBA00022670"/>
    </source>
</evidence>
<dbReference type="RefSeq" id="WP_229691190.1">
    <property type="nucleotide sequence ID" value="NZ_BMNT01000017.1"/>
</dbReference>
<evidence type="ECO:0000256" key="4">
    <source>
        <dbReference type="ARBA" id="ARBA00022833"/>
    </source>
</evidence>
<dbReference type="InterPro" id="IPR001915">
    <property type="entry name" value="Peptidase_M48"/>
</dbReference>
<dbReference type="GO" id="GO:0004222">
    <property type="term" value="F:metalloendopeptidase activity"/>
    <property type="evidence" value="ECO:0007669"/>
    <property type="project" value="InterPro"/>
</dbReference>
<keyword evidence="4 7" id="KW-0862">Zinc</keyword>
<evidence type="ECO:0008006" key="14">
    <source>
        <dbReference type="Google" id="ProtNLM"/>
    </source>
</evidence>
<feature type="domain" description="CAAX prenyl protease 1 N-terminal" evidence="11">
    <location>
        <begin position="83"/>
        <end position="218"/>
    </location>
</feature>
<evidence type="ECO:0000313" key="12">
    <source>
        <dbReference type="EMBL" id="GGK88082.1"/>
    </source>
</evidence>
<organism evidence="12 13">
    <name type="scientific">Sphaerisporangium melleum</name>
    <dbReference type="NCBI Taxonomy" id="321316"/>
    <lineage>
        <taxon>Bacteria</taxon>
        <taxon>Bacillati</taxon>
        <taxon>Actinomycetota</taxon>
        <taxon>Actinomycetes</taxon>
        <taxon>Streptosporangiales</taxon>
        <taxon>Streptosporangiaceae</taxon>
        <taxon>Sphaerisporangium</taxon>
    </lineage>
</organism>
<dbReference type="PANTHER" id="PTHR10120">
    <property type="entry name" value="CAAX PRENYL PROTEASE 1"/>
    <property type="match status" value="1"/>
</dbReference>
<reference evidence="12" key="2">
    <citation type="submission" date="2020-09" db="EMBL/GenBank/DDBJ databases">
        <authorList>
            <person name="Sun Q."/>
            <person name="Ohkuma M."/>
        </authorList>
    </citation>
    <scope>NUCLEOTIDE SEQUENCE</scope>
    <source>
        <strain evidence="12">JCM 13064</strain>
    </source>
</reference>
<evidence type="ECO:0000256" key="7">
    <source>
        <dbReference type="PIRSR" id="PIRSR627057-2"/>
    </source>
</evidence>
<dbReference type="Proteomes" id="UP000645217">
    <property type="component" value="Unassembled WGS sequence"/>
</dbReference>
<evidence type="ECO:0000256" key="5">
    <source>
        <dbReference type="ARBA" id="ARBA00023049"/>
    </source>
</evidence>
<keyword evidence="13" id="KW-1185">Reference proteome</keyword>
<evidence type="ECO:0000259" key="10">
    <source>
        <dbReference type="Pfam" id="PF01435"/>
    </source>
</evidence>
<accession>A0A917R429</accession>
<evidence type="ECO:0000313" key="13">
    <source>
        <dbReference type="Proteomes" id="UP000645217"/>
    </source>
</evidence>